<evidence type="ECO:0000259" key="10">
    <source>
        <dbReference type="Pfam" id="PF21082"/>
    </source>
</evidence>
<dbReference type="Pfam" id="PF00924">
    <property type="entry name" value="MS_channel_2nd"/>
    <property type="match status" value="1"/>
</dbReference>
<dbReference type="RefSeq" id="WP_075664414.1">
    <property type="nucleotide sequence ID" value="NZ_CP009247.1"/>
</dbReference>
<comment type="similarity">
    <text evidence="2">Belongs to the MscS (TC 1.A.23) family.</text>
</comment>
<dbReference type="InterPro" id="IPR010920">
    <property type="entry name" value="LSM_dom_sf"/>
</dbReference>
<dbReference type="PANTHER" id="PTHR30460">
    <property type="entry name" value="MODERATE CONDUCTANCE MECHANOSENSITIVE CHANNEL YBIO"/>
    <property type="match status" value="1"/>
</dbReference>
<dbReference type="KEGG" id="cfk:CFRA_09355"/>
<evidence type="ECO:0000313" key="12">
    <source>
        <dbReference type="EMBL" id="APT89423.1"/>
    </source>
</evidence>
<reference evidence="12 13" key="1">
    <citation type="submission" date="2014-08" db="EMBL/GenBank/DDBJ databases">
        <title>Complete genome sequence of Corynebacterium frankenforstense ST18(T) (=DSM 45800(T)), isolated from raw cow milk.</title>
        <authorList>
            <person name="Ruckert C."/>
            <person name="Albersmeier A."/>
            <person name="Winkler A."/>
            <person name="Lipski A."/>
            <person name="Kalinowski J."/>
        </authorList>
    </citation>
    <scope>NUCLEOTIDE SEQUENCE [LARGE SCALE GENOMIC DNA]</scope>
    <source>
        <strain evidence="12 13">ST18</strain>
    </source>
</reference>
<keyword evidence="4 8" id="KW-0812">Transmembrane</keyword>
<keyword evidence="13" id="KW-1185">Reference proteome</keyword>
<dbReference type="InterPro" id="IPR049278">
    <property type="entry name" value="MS_channel_C"/>
</dbReference>
<evidence type="ECO:0000259" key="9">
    <source>
        <dbReference type="Pfam" id="PF00924"/>
    </source>
</evidence>
<feature type="transmembrane region" description="Helical" evidence="8">
    <location>
        <begin position="21"/>
        <end position="43"/>
    </location>
</feature>
<feature type="domain" description="Mechanosensitive ion channel transmembrane helices 2/3" evidence="11">
    <location>
        <begin position="108"/>
        <end position="145"/>
    </location>
</feature>
<dbReference type="GO" id="GO:0008381">
    <property type="term" value="F:mechanosensitive monoatomic ion channel activity"/>
    <property type="evidence" value="ECO:0007669"/>
    <property type="project" value="InterPro"/>
</dbReference>
<proteinExistence type="inferred from homology"/>
<evidence type="ECO:0000259" key="11">
    <source>
        <dbReference type="Pfam" id="PF21088"/>
    </source>
</evidence>
<dbReference type="SUPFAM" id="SSF82689">
    <property type="entry name" value="Mechanosensitive channel protein MscS (YggB), C-terminal domain"/>
    <property type="match status" value="1"/>
</dbReference>
<keyword evidence="6 8" id="KW-0472">Membrane</keyword>
<dbReference type="STRING" id="1437875.CFRA_09355"/>
<feature type="domain" description="Mechanosensitive ion channel MscS C-terminal" evidence="10">
    <location>
        <begin position="218"/>
        <end position="304"/>
    </location>
</feature>
<name>A0A1L7CU79_9CORY</name>
<dbReference type="Pfam" id="PF21088">
    <property type="entry name" value="MS_channel_1st"/>
    <property type="match status" value="1"/>
</dbReference>
<organism evidence="12 13">
    <name type="scientific">Corynebacterium frankenforstense DSM 45800</name>
    <dbReference type="NCBI Taxonomy" id="1437875"/>
    <lineage>
        <taxon>Bacteria</taxon>
        <taxon>Bacillati</taxon>
        <taxon>Actinomycetota</taxon>
        <taxon>Actinomycetes</taxon>
        <taxon>Mycobacteriales</taxon>
        <taxon>Corynebacteriaceae</taxon>
        <taxon>Corynebacterium</taxon>
    </lineage>
</organism>
<dbReference type="SUPFAM" id="SSF82861">
    <property type="entry name" value="Mechanosensitive channel protein MscS (YggB), transmembrane region"/>
    <property type="match status" value="1"/>
</dbReference>
<keyword evidence="3" id="KW-1003">Cell membrane</keyword>
<dbReference type="InterPro" id="IPR006685">
    <property type="entry name" value="MscS_channel_2nd"/>
</dbReference>
<dbReference type="InterPro" id="IPR045276">
    <property type="entry name" value="YbiO_bact"/>
</dbReference>
<evidence type="ECO:0000256" key="4">
    <source>
        <dbReference type="ARBA" id="ARBA00022692"/>
    </source>
</evidence>
<keyword evidence="5 8" id="KW-1133">Transmembrane helix</keyword>
<accession>A0A1L7CU79</accession>
<gene>
    <name evidence="12" type="ORF">CFRA_09355</name>
</gene>
<dbReference type="Gene3D" id="1.10.287.1260">
    <property type="match status" value="1"/>
</dbReference>
<evidence type="ECO:0000256" key="2">
    <source>
        <dbReference type="ARBA" id="ARBA00008017"/>
    </source>
</evidence>
<evidence type="ECO:0000256" key="1">
    <source>
        <dbReference type="ARBA" id="ARBA00004651"/>
    </source>
</evidence>
<dbReference type="Proteomes" id="UP000185434">
    <property type="component" value="Chromosome"/>
</dbReference>
<feature type="transmembrane region" description="Helical" evidence="8">
    <location>
        <begin position="125"/>
        <end position="148"/>
    </location>
</feature>
<dbReference type="InterPro" id="IPR023408">
    <property type="entry name" value="MscS_beta-dom_sf"/>
</dbReference>
<feature type="transmembrane region" description="Helical" evidence="8">
    <location>
        <begin position="97"/>
        <end position="119"/>
    </location>
</feature>
<dbReference type="EMBL" id="CP009247">
    <property type="protein sequence ID" value="APT89423.1"/>
    <property type="molecule type" value="Genomic_DNA"/>
</dbReference>
<evidence type="ECO:0000256" key="5">
    <source>
        <dbReference type="ARBA" id="ARBA00022989"/>
    </source>
</evidence>
<comment type="subcellular location">
    <subcellularLocation>
        <location evidence="1">Cell membrane</location>
        <topology evidence="1">Multi-pass membrane protein</topology>
    </subcellularLocation>
</comment>
<feature type="region of interest" description="Disordered" evidence="7">
    <location>
        <begin position="66"/>
        <end position="88"/>
    </location>
</feature>
<dbReference type="PANTHER" id="PTHR30460:SF0">
    <property type="entry name" value="MODERATE CONDUCTANCE MECHANOSENSITIVE CHANNEL YBIO"/>
    <property type="match status" value="1"/>
</dbReference>
<evidence type="ECO:0000256" key="3">
    <source>
        <dbReference type="ARBA" id="ARBA00022475"/>
    </source>
</evidence>
<evidence type="ECO:0000256" key="6">
    <source>
        <dbReference type="ARBA" id="ARBA00023136"/>
    </source>
</evidence>
<dbReference type="Gene3D" id="2.30.30.60">
    <property type="match status" value="1"/>
</dbReference>
<dbReference type="AlphaFoldDB" id="A0A1L7CU79"/>
<dbReference type="GO" id="GO:0005886">
    <property type="term" value="C:plasma membrane"/>
    <property type="evidence" value="ECO:0007669"/>
    <property type="project" value="UniProtKB-SubCell"/>
</dbReference>
<dbReference type="InterPro" id="IPR011066">
    <property type="entry name" value="MscS_channel_C_sf"/>
</dbReference>
<dbReference type="InterPro" id="IPR049142">
    <property type="entry name" value="MS_channel_1st"/>
</dbReference>
<dbReference type="OrthoDB" id="4638917at2"/>
<dbReference type="Gene3D" id="3.30.70.100">
    <property type="match status" value="1"/>
</dbReference>
<evidence type="ECO:0000313" key="13">
    <source>
        <dbReference type="Proteomes" id="UP000185434"/>
    </source>
</evidence>
<feature type="domain" description="Mechanosensitive ion channel MscS" evidence="9">
    <location>
        <begin position="147"/>
        <end position="211"/>
    </location>
</feature>
<dbReference type="Pfam" id="PF21082">
    <property type="entry name" value="MS_channel_3rd"/>
    <property type="match status" value="1"/>
</dbReference>
<sequence length="323" mass="35761">MTDSAAATVTSWWENELVQQWLIDVPISLGITLVVAVVAHWALRRLIDRLAESNIERKPRKKSHILPIGRQRDAEQQQEQTLAERAKERRRKSRIRTLAQVGKSAVGIIIWVWAALAILDKLGVNIAPLIASAGVAGVALGFGAQSVVKDFLAGIFMLLEDQYGVGDVIDVGDDIIGDVEDISLRLTTIRDMDGTLWYVRNGEILRVGNFSDEYAIARLQIPVSLSNDPDEARKVIAAAAEEACENPEVASKILDKPKMQGVSAFEIDHMSYRISVTTMPGDQWDVQRRIQGHILARMHEQGIEVPYPHGIGIQHPALEDDEA</sequence>
<dbReference type="SUPFAM" id="SSF50182">
    <property type="entry name" value="Sm-like ribonucleoproteins"/>
    <property type="match status" value="1"/>
</dbReference>
<protein>
    <submittedName>
        <fullName evidence="12">Mechanosensitive ion channel protein MscS</fullName>
    </submittedName>
</protein>
<dbReference type="InterPro" id="IPR011014">
    <property type="entry name" value="MscS_channel_TM-2"/>
</dbReference>
<dbReference type="FunFam" id="2.30.30.60:FF:000001">
    <property type="entry name" value="MscS Mechanosensitive ion channel"/>
    <property type="match status" value="1"/>
</dbReference>
<evidence type="ECO:0000256" key="8">
    <source>
        <dbReference type="SAM" id="Phobius"/>
    </source>
</evidence>
<evidence type="ECO:0000256" key="7">
    <source>
        <dbReference type="SAM" id="MobiDB-lite"/>
    </source>
</evidence>